<reference evidence="4" key="1">
    <citation type="submission" date="2013-10" db="EMBL/GenBank/DDBJ databases">
        <title>Genomic analysis of the causative agents of coccidiosis in chickens.</title>
        <authorList>
            <person name="Reid A.J."/>
            <person name="Blake D."/>
            <person name="Billington K."/>
            <person name="Browne H."/>
            <person name="Dunn M."/>
            <person name="Hung S."/>
            <person name="Kawahara F."/>
            <person name="Miranda-Saavedra D."/>
            <person name="Mourier T."/>
            <person name="Nagra H."/>
            <person name="Otto T.D."/>
            <person name="Rawlings N."/>
            <person name="Sanchez A."/>
            <person name="Sanders M."/>
            <person name="Subramaniam C."/>
            <person name="Tay Y."/>
            <person name="Dear P."/>
            <person name="Doerig C."/>
            <person name="Gruber A."/>
            <person name="Parkinson J."/>
            <person name="Shirley M."/>
            <person name="Wan K.L."/>
            <person name="Berriman M."/>
            <person name="Tomley F."/>
            <person name="Pain A."/>
        </authorList>
    </citation>
    <scope>NUCLEOTIDE SEQUENCE [LARGE SCALE GENOMIC DNA]</scope>
    <source>
        <strain evidence="4">Houghton</strain>
    </source>
</reference>
<dbReference type="InterPro" id="IPR000994">
    <property type="entry name" value="Pept_M24"/>
</dbReference>
<feature type="region of interest" description="Disordered" evidence="2">
    <location>
        <begin position="66"/>
        <end position="87"/>
    </location>
</feature>
<dbReference type="SUPFAM" id="SSF55920">
    <property type="entry name" value="Creatinase/aminopeptidase"/>
    <property type="match status" value="1"/>
</dbReference>
<organism evidence="4 5">
    <name type="scientific">Eimeria tenella</name>
    <name type="common">Coccidian parasite</name>
    <dbReference type="NCBI Taxonomy" id="5802"/>
    <lineage>
        <taxon>Eukaryota</taxon>
        <taxon>Sar</taxon>
        <taxon>Alveolata</taxon>
        <taxon>Apicomplexa</taxon>
        <taxon>Conoidasida</taxon>
        <taxon>Coccidia</taxon>
        <taxon>Eucoccidiorida</taxon>
        <taxon>Eimeriorina</taxon>
        <taxon>Eimeriidae</taxon>
        <taxon>Eimeria</taxon>
    </lineage>
</organism>
<dbReference type="InterPro" id="IPR036005">
    <property type="entry name" value="Creatinase/aminopeptidase-like"/>
</dbReference>
<name>U6L0M0_EIMTE</name>
<keyword evidence="5" id="KW-1185">Reference proteome</keyword>
<sequence length="353" mass="36414">MLEVCGVRTPERKGFAAAAAAAAAAGAPHAAPRGFQLELLLPQVSIHPTSSAFCITAEAAVAAAREQQQQQQQKSSSSSSKRAAAAAATERQQQQQQFCVCVDLGLGKMSDHELSEGEREGPQELSSPQAVEKLKAAAEIANAALRQVLARVVPGADVFELCLFGDLFVAKEAAKVYQRKAKAKKIEKGIAVPTCVSVNEMFANFSPCDRSASLLLREGDLVKVHLGAHIDGFVAAAAYSVICCSSNAAAFSSGASPAAAAAAQEAAAALQETLAALPPAPEEYRQQQQQLRDAAAAAAAAAAGPAAAVLKACWLAAEAALRKVDVGAKASEVTKAIEAVAEDMGVKPMHSCR</sequence>
<comment type="similarity">
    <text evidence="1">Belongs to the peptidase M24 family.</text>
</comment>
<evidence type="ECO:0000256" key="2">
    <source>
        <dbReference type="SAM" id="MobiDB-lite"/>
    </source>
</evidence>
<dbReference type="RefSeq" id="XP_013232884.1">
    <property type="nucleotide sequence ID" value="XM_013377430.1"/>
</dbReference>
<accession>U6L0M0</accession>
<dbReference type="VEuPathDB" id="ToxoDB:ETH_00004260"/>
<gene>
    <name evidence="4" type="ORF">ETH_00004260</name>
</gene>
<dbReference type="InterPro" id="IPR047113">
    <property type="entry name" value="PA2G4/ARX1"/>
</dbReference>
<dbReference type="EMBL" id="HG675689">
    <property type="protein sequence ID" value="CDJ42134.1"/>
    <property type="molecule type" value="Genomic_DNA"/>
</dbReference>
<dbReference type="PANTHER" id="PTHR10804:SF11">
    <property type="entry name" value="PROLIFERATION-ASSOCIATED PROTEIN 2G4"/>
    <property type="match status" value="1"/>
</dbReference>
<dbReference type="Gene3D" id="3.90.230.10">
    <property type="entry name" value="Creatinase/methionine aminopeptidase superfamily"/>
    <property type="match status" value="1"/>
</dbReference>
<reference evidence="4" key="2">
    <citation type="submission" date="2013-10" db="EMBL/GenBank/DDBJ databases">
        <authorList>
            <person name="Aslett M."/>
        </authorList>
    </citation>
    <scope>NUCLEOTIDE SEQUENCE [LARGE SCALE GENOMIC DNA]</scope>
    <source>
        <strain evidence="4">Houghton</strain>
    </source>
</reference>
<dbReference type="PANTHER" id="PTHR10804">
    <property type="entry name" value="PROTEASE FAMILY M24 METHIONYL AMINOPEPTIDASE, AMINOPEPTIDASE P"/>
    <property type="match status" value="1"/>
</dbReference>
<evidence type="ECO:0000259" key="3">
    <source>
        <dbReference type="Pfam" id="PF00557"/>
    </source>
</evidence>
<evidence type="ECO:0000313" key="4">
    <source>
        <dbReference type="EMBL" id="CDJ42134.1"/>
    </source>
</evidence>
<dbReference type="OMA" id="NEMFANF"/>
<feature type="domain" description="Peptidase M24" evidence="3">
    <location>
        <begin position="132"/>
        <end position="249"/>
    </location>
</feature>
<dbReference type="OrthoDB" id="5876363at2759"/>
<dbReference type="GeneID" id="25250060"/>
<dbReference type="Pfam" id="PF00557">
    <property type="entry name" value="Peptidase_M24"/>
    <property type="match status" value="1"/>
</dbReference>
<proteinExistence type="inferred from homology"/>
<dbReference type="Proteomes" id="UP000030747">
    <property type="component" value="Unassembled WGS sequence"/>
</dbReference>
<evidence type="ECO:0000256" key="1">
    <source>
        <dbReference type="ARBA" id="ARBA00007319"/>
    </source>
</evidence>
<evidence type="ECO:0000313" key="5">
    <source>
        <dbReference type="Proteomes" id="UP000030747"/>
    </source>
</evidence>
<dbReference type="VEuPathDB" id="ToxoDB:ETH2_0618600"/>
<dbReference type="AlphaFoldDB" id="U6L0M0"/>
<protein>
    <submittedName>
        <fullName evidence="4">Proliferation-associated protein 2g4, putative</fullName>
    </submittedName>
</protein>